<dbReference type="PATRIC" id="fig|1114856.3.peg.3941"/>
<evidence type="ECO:0008006" key="3">
    <source>
        <dbReference type="Google" id="ProtNLM"/>
    </source>
</evidence>
<keyword evidence="2" id="KW-1185">Reference proteome</keyword>
<dbReference type="AlphaFoldDB" id="L9VL85"/>
<sequence>MDRRQFITLVGAGVGTAGYGGTAVGAQADDPALFEVVFLGTNSPIGGGELLWVDGTIQNVGGETGTTDVDFIVGYDPVVEGSQTLTLPPHVRQPVVFEFQAGQPSGGHEVFPVRLDTGAHMVTEIVTVTENGHETVDPALFEVSTVRTNSPVGGGELLEVNAIIENVGGETGRTNIDLVVGYDPVIEDSQLLTLGAGDQETITLEFRAGHPAGDGESFPVRVNTGAHKVTEMVLVT</sequence>
<organism evidence="1 2">
    <name type="scientific">Natronorubrum tibetense GA33</name>
    <dbReference type="NCBI Taxonomy" id="1114856"/>
    <lineage>
        <taxon>Archaea</taxon>
        <taxon>Methanobacteriati</taxon>
        <taxon>Methanobacteriota</taxon>
        <taxon>Stenosarchaea group</taxon>
        <taxon>Halobacteria</taxon>
        <taxon>Halobacteriales</taxon>
        <taxon>Natrialbaceae</taxon>
        <taxon>Natronorubrum</taxon>
    </lineage>
</organism>
<name>L9VL85_9EURY</name>
<dbReference type="OrthoDB" id="205968at2157"/>
<comment type="caution">
    <text evidence="1">The sequence shown here is derived from an EMBL/GenBank/DDBJ whole genome shotgun (WGS) entry which is preliminary data.</text>
</comment>
<evidence type="ECO:0000313" key="2">
    <source>
        <dbReference type="Proteomes" id="UP000011599"/>
    </source>
</evidence>
<accession>L9VL85</accession>
<reference evidence="1 2" key="1">
    <citation type="journal article" date="2014" name="PLoS Genet.">
        <title>Phylogenetically driven sequencing of extremely halophilic archaea reveals strategies for static and dynamic osmo-response.</title>
        <authorList>
            <person name="Becker E.A."/>
            <person name="Seitzer P.M."/>
            <person name="Tritt A."/>
            <person name="Larsen D."/>
            <person name="Krusor M."/>
            <person name="Yao A.I."/>
            <person name="Wu D."/>
            <person name="Madern D."/>
            <person name="Eisen J.A."/>
            <person name="Darling A.E."/>
            <person name="Facciotti M.T."/>
        </authorList>
    </citation>
    <scope>NUCLEOTIDE SEQUENCE [LARGE SCALE GENOMIC DNA]</scope>
    <source>
        <strain evidence="1 2">GA33</strain>
    </source>
</reference>
<dbReference type="eggNOG" id="arCOG07560">
    <property type="taxonomic scope" value="Archaea"/>
</dbReference>
<dbReference type="RefSeq" id="WP_006091933.1">
    <property type="nucleotide sequence ID" value="NZ_AOHW01000044.1"/>
</dbReference>
<dbReference type="PROSITE" id="PS51318">
    <property type="entry name" value="TAT"/>
    <property type="match status" value="1"/>
</dbReference>
<dbReference type="InterPro" id="IPR006311">
    <property type="entry name" value="TAT_signal"/>
</dbReference>
<evidence type="ECO:0000313" key="1">
    <source>
        <dbReference type="EMBL" id="ELY37919.1"/>
    </source>
</evidence>
<protein>
    <recommendedName>
        <fullName evidence="3">CARDB domain-containing protein</fullName>
    </recommendedName>
</protein>
<gene>
    <name evidence="1" type="ORF">C496_19003</name>
</gene>
<dbReference type="Proteomes" id="UP000011599">
    <property type="component" value="Unassembled WGS sequence"/>
</dbReference>
<dbReference type="EMBL" id="AOHW01000044">
    <property type="protein sequence ID" value="ELY37919.1"/>
    <property type="molecule type" value="Genomic_DNA"/>
</dbReference>
<proteinExistence type="predicted"/>